<feature type="domain" description="HTH cro/C1-type" evidence="1">
    <location>
        <begin position="7"/>
        <end position="69"/>
    </location>
</feature>
<proteinExistence type="predicted"/>
<dbReference type="CDD" id="cd00093">
    <property type="entry name" value="HTH_XRE"/>
    <property type="match status" value="1"/>
</dbReference>
<dbReference type="RefSeq" id="WP_184255022.1">
    <property type="nucleotide sequence ID" value="NZ_JACHIO010000007.1"/>
</dbReference>
<dbReference type="PANTHER" id="PTHR43236">
    <property type="entry name" value="ANTITOXIN HIGA1"/>
    <property type="match status" value="1"/>
</dbReference>
<evidence type="ECO:0000313" key="3">
    <source>
        <dbReference type="Proteomes" id="UP000584867"/>
    </source>
</evidence>
<dbReference type="InterPro" id="IPR010359">
    <property type="entry name" value="IrrE_HExxH"/>
</dbReference>
<dbReference type="EMBL" id="JACHIO010000007">
    <property type="protein sequence ID" value="MBB5063669.1"/>
    <property type="molecule type" value="Genomic_DNA"/>
</dbReference>
<evidence type="ECO:0000259" key="1">
    <source>
        <dbReference type="SMART" id="SM00530"/>
    </source>
</evidence>
<organism evidence="2 3">
    <name type="scientific">Granulicella mallensis</name>
    <dbReference type="NCBI Taxonomy" id="940614"/>
    <lineage>
        <taxon>Bacteria</taxon>
        <taxon>Pseudomonadati</taxon>
        <taxon>Acidobacteriota</taxon>
        <taxon>Terriglobia</taxon>
        <taxon>Terriglobales</taxon>
        <taxon>Acidobacteriaceae</taxon>
        <taxon>Granulicella</taxon>
    </lineage>
</organism>
<name>A0A7W7ZPA1_9BACT</name>
<reference evidence="2 3" key="1">
    <citation type="submission" date="2020-08" db="EMBL/GenBank/DDBJ databases">
        <title>Genomic Encyclopedia of Type Strains, Phase IV (KMG-V): Genome sequencing to study the core and pangenomes of soil and plant-associated prokaryotes.</title>
        <authorList>
            <person name="Whitman W."/>
        </authorList>
    </citation>
    <scope>NUCLEOTIDE SEQUENCE [LARGE SCALE GENOMIC DNA]</scope>
    <source>
        <strain evidence="2 3">X5P3</strain>
    </source>
</reference>
<dbReference type="Proteomes" id="UP000584867">
    <property type="component" value="Unassembled WGS sequence"/>
</dbReference>
<comment type="caution">
    <text evidence="2">The sequence shown here is derived from an EMBL/GenBank/DDBJ whole genome shotgun (WGS) entry which is preliminary data.</text>
</comment>
<gene>
    <name evidence="2" type="ORF">HDF15_002014</name>
</gene>
<evidence type="ECO:0000313" key="2">
    <source>
        <dbReference type="EMBL" id="MBB5063669.1"/>
    </source>
</evidence>
<dbReference type="SMART" id="SM00530">
    <property type="entry name" value="HTH_XRE"/>
    <property type="match status" value="1"/>
</dbReference>
<accession>A0A7W7ZPA1</accession>
<dbReference type="PANTHER" id="PTHR43236:SF2">
    <property type="entry name" value="BLL0069 PROTEIN"/>
    <property type="match status" value="1"/>
</dbReference>
<dbReference type="InterPro" id="IPR001387">
    <property type="entry name" value="Cro/C1-type_HTH"/>
</dbReference>
<dbReference type="InterPro" id="IPR052345">
    <property type="entry name" value="Rad_response_metalloprotease"/>
</dbReference>
<dbReference type="Pfam" id="PF06114">
    <property type="entry name" value="Peptidase_M78"/>
    <property type="match status" value="1"/>
</dbReference>
<protein>
    <submittedName>
        <fullName evidence="2">Zn-dependent peptidase ImmA (M78 family)/transcriptional regulator with XRE-family HTH domain</fullName>
    </submittedName>
</protein>
<sequence>MALNPHILIWAREAAGLSVDEAAHALGFKNTQERTAAERLQAMEAGTEEPSRSVLLNMARVYHRSLLVFYLSEPPRTSDRGQDFRRAPGANPTEYDPTLDALIRDIRGRQGIIKDLLDQADPKRVDYVSSVTMDISPVELARRMTVRLGFSLDEFRRQANVPAAFGYLREKVEASGAFVLLLGNLGSHHTNIPSGVFRGYAIADPVAPFIVVNDQDASVAWAFTTLHELTHLWLGTTGVSGGNTDTRIEVYCNSVAGEMLLPEAEMAGLRFLRRASLDETVGAIAQFATSRKISRAMVAYKLLRVDIITQVRWRELDKHYADEWNAAQAQPASKEKKEGGPSYYVVKRHRLGHAVVDLVKNSLAEGFLTYTRASQVLGVKPRNVDPLIYTAGTRGGR</sequence>
<dbReference type="AlphaFoldDB" id="A0A7W7ZPA1"/>